<reference evidence="5" key="1">
    <citation type="journal article" date="2022" name="Cell">
        <title>Repeat-based holocentromeres influence genome architecture and karyotype evolution.</title>
        <authorList>
            <person name="Hofstatter P.G."/>
            <person name="Thangavel G."/>
            <person name="Lux T."/>
            <person name="Neumann P."/>
            <person name="Vondrak T."/>
            <person name="Novak P."/>
            <person name="Zhang M."/>
            <person name="Costa L."/>
            <person name="Castellani M."/>
            <person name="Scott A."/>
            <person name="Toegelov H."/>
            <person name="Fuchs J."/>
            <person name="Mata-Sucre Y."/>
            <person name="Dias Y."/>
            <person name="Vanzela A.L.L."/>
            <person name="Huettel B."/>
            <person name="Almeida C.C.S."/>
            <person name="Simkova H."/>
            <person name="Souza G."/>
            <person name="Pedrosa-Harand A."/>
            <person name="Macas J."/>
            <person name="Mayer K.F.X."/>
            <person name="Houben A."/>
            <person name="Marques A."/>
        </authorList>
    </citation>
    <scope>NUCLEOTIDE SEQUENCE</scope>
    <source>
        <strain evidence="5">RhyBre1mFocal</strain>
    </source>
</reference>
<protein>
    <recommendedName>
        <fullName evidence="3">Sulfotransferase</fullName>
        <ecNumber evidence="3">2.8.2.-</ecNumber>
    </recommendedName>
</protein>
<dbReference type="Proteomes" id="UP001151287">
    <property type="component" value="Unassembled WGS sequence"/>
</dbReference>
<sequence>MASFGYVPDVNFPIPYKTIEETNIHLIEKPPQEHDALIATLPLEPVYERPFSFDHPLRLYKGVWMSEKILRGTLVMQQCFKSRPTDIFLASFLKSGTTWLKAMIFSTLTRINCSLDKHPLLTHNPHQCVPFIEMQFATGRRQIVDVIPSPRVMSTHLPYFLLPDSITESCCRIVYIWRDPKDVIVSMWYFVQKILGGPDKMVTFDQFYEFFCQGLNSLGPIWNHILGYWEESKRRPEKILFLKYENILQEPVKYAKQLAHFIGCPYSETEENQRVVEQIVELCSIKKMKDFDVNKYGDLATSSTDVRISMAYFFRKGEAGDWKSHMTKEMAERLDTLMKEKFKGSGLQI</sequence>
<dbReference type="GO" id="GO:0008146">
    <property type="term" value="F:sulfotransferase activity"/>
    <property type="evidence" value="ECO:0007669"/>
    <property type="project" value="InterPro"/>
</dbReference>
<dbReference type="EC" id="2.8.2.-" evidence="3"/>
<evidence type="ECO:0000256" key="3">
    <source>
        <dbReference type="RuleBase" id="RU361155"/>
    </source>
</evidence>
<dbReference type="Pfam" id="PF00685">
    <property type="entry name" value="Sulfotransfer_1"/>
    <property type="match status" value="1"/>
</dbReference>
<proteinExistence type="inferred from homology"/>
<organism evidence="5 6">
    <name type="scientific">Rhynchospora breviuscula</name>
    <dbReference type="NCBI Taxonomy" id="2022672"/>
    <lineage>
        <taxon>Eukaryota</taxon>
        <taxon>Viridiplantae</taxon>
        <taxon>Streptophyta</taxon>
        <taxon>Embryophyta</taxon>
        <taxon>Tracheophyta</taxon>
        <taxon>Spermatophyta</taxon>
        <taxon>Magnoliopsida</taxon>
        <taxon>Liliopsida</taxon>
        <taxon>Poales</taxon>
        <taxon>Cyperaceae</taxon>
        <taxon>Cyperoideae</taxon>
        <taxon>Rhynchosporeae</taxon>
        <taxon>Rhynchospora</taxon>
    </lineage>
</organism>
<comment type="similarity">
    <text evidence="1 3">Belongs to the sulfotransferase 1 family.</text>
</comment>
<dbReference type="PANTHER" id="PTHR11783">
    <property type="entry name" value="SULFOTRANSFERASE SULT"/>
    <property type="match status" value="1"/>
</dbReference>
<evidence type="ECO:0000256" key="1">
    <source>
        <dbReference type="ARBA" id="ARBA00005771"/>
    </source>
</evidence>
<dbReference type="SUPFAM" id="SSF52540">
    <property type="entry name" value="P-loop containing nucleoside triphosphate hydrolases"/>
    <property type="match status" value="1"/>
</dbReference>
<evidence type="ECO:0000313" key="6">
    <source>
        <dbReference type="Proteomes" id="UP001151287"/>
    </source>
</evidence>
<feature type="domain" description="Sulfotransferase" evidence="4">
    <location>
        <begin position="84"/>
        <end position="346"/>
    </location>
</feature>
<keyword evidence="6" id="KW-1185">Reference proteome</keyword>
<dbReference type="InterPro" id="IPR027417">
    <property type="entry name" value="P-loop_NTPase"/>
</dbReference>
<evidence type="ECO:0000313" key="5">
    <source>
        <dbReference type="EMBL" id="KAJ1689749.1"/>
    </source>
</evidence>
<name>A0A9Q0C9W3_9POAL</name>
<dbReference type="OrthoDB" id="205623at2759"/>
<evidence type="ECO:0000259" key="4">
    <source>
        <dbReference type="Pfam" id="PF00685"/>
    </source>
</evidence>
<dbReference type="InterPro" id="IPR000863">
    <property type="entry name" value="Sulfotransferase_dom"/>
</dbReference>
<gene>
    <name evidence="5" type="ORF">LUZ63_013904</name>
</gene>
<keyword evidence="2 3" id="KW-0808">Transferase</keyword>
<dbReference type="Gene3D" id="3.40.50.300">
    <property type="entry name" value="P-loop containing nucleotide triphosphate hydrolases"/>
    <property type="match status" value="1"/>
</dbReference>
<comment type="caution">
    <text evidence="5">The sequence shown here is derived from an EMBL/GenBank/DDBJ whole genome shotgun (WGS) entry which is preliminary data.</text>
</comment>
<dbReference type="EMBL" id="JAMQYH010000004">
    <property type="protein sequence ID" value="KAJ1689749.1"/>
    <property type="molecule type" value="Genomic_DNA"/>
</dbReference>
<evidence type="ECO:0000256" key="2">
    <source>
        <dbReference type="ARBA" id="ARBA00022679"/>
    </source>
</evidence>
<accession>A0A9Q0C9W3</accession>
<dbReference type="AlphaFoldDB" id="A0A9Q0C9W3"/>